<evidence type="ECO:0000313" key="4">
    <source>
        <dbReference type="Proteomes" id="UP000825935"/>
    </source>
</evidence>
<dbReference type="AlphaFoldDB" id="A0A8T2V2R1"/>
<dbReference type="GO" id="GO:0009627">
    <property type="term" value="P:systemic acquired resistance"/>
    <property type="evidence" value="ECO:0007669"/>
    <property type="project" value="InterPro"/>
</dbReference>
<sequence>MENIRLVHLSVRKCSRRTRFNLTIPKSNLLSLLIIILLCMFNGKVQASDEAADDSRCSNILDQLSPCNPYIASSNPTSEPSNQCCTQLQAVDLSCMCGIVTGPSLPNVDKARALGLPQACNLPTGGLARIDNIAECTSD</sequence>
<feature type="signal peptide" evidence="1">
    <location>
        <begin position="1"/>
        <end position="47"/>
    </location>
</feature>
<dbReference type="PANTHER" id="PTHR33122:SF13">
    <property type="entry name" value="BIFUNCTIONAL INHIBITOR_LIPID-TRANSFER PROTEIN_SEED STORAGE 2S ALBUMIN SUPERFAMILY PROTEIN"/>
    <property type="match status" value="1"/>
</dbReference>
<dbReference type="Proteomes" id="UP000825935">
    <property type="component" value="Chromosome 3"/>
</dbReference>
<organism evidence="3 4">
    <name type="scientific">Ceratopteris richardii</name>
    <name type="common">Triangle waterfern</name>
    <dbReference type="NCBI Taxonomy" id="49495"/>
    <lineage>
        <taxon>Eukaryota</taxon>
        <taxon>Viridiplantae</taxon>
        <taxon>Streptophyta</taxon>
        <taxon>Embryophyta</taxon>
        <taxon>Tracheophyta</taxon>
        <taxon>Polypodiopsida</taxon>
        <taxon>Polypodiidae</taxon>
        <taxon>Polypodiales</taxon>
        <taxon>Pteridineae</taxon>
        <taxon>Pteridaceae</taxon>
        <taxon>Parkerioideae</taxon>
        <taxon>Ceratopteris</taxon>
    </lineage>
</organism>
<evidence type="ECO:0000313" key="3">
    <source>
        <dbReference type="EMBL" id="KAH7441682.1"/>
    </source>
</evidence>
<evidence type="ECO:0000256" key="1">
    <source>
        <dbReference type="SAM" id="SignalP"/>
    </source>
</evidence>
<proteinExistence type="predicted"/>
<comment type="caution">
    <text evidence="3">The sequence shown here is derived from an EMBL/GenBank/DDBJ whole genome shotgun (WGS) entry which is preliminary data.</text>
</comment>
<protein>
    <recommendedName>
        <fullName evidence="2">Bifunctional inhibitor/plant lipid transfer protein/seed storage helical domain-containing protein</fullName>
    </recommendedName>
</protein>
<accession>A0A8T2V2R1</accession>
<feature type="domain" description="Bifunctional inhibitor/plant lipid transfer protein/seed storage helical" evidence="2">
    <location>
        <begin position="57"/>
        <end position="136"/>
    </location>
</feature>
<reference evidence="3" key="1">
    <citation type="submission" date="2021-08" db="EMBL/GenBank/DDBJ databases">
        <title>WGS assembly of Ceratopteris richardii.</title>
        <authorList>
            <person name="Marchant D.B."/>
            <person name="Chen G."/>
            <person name="Jenkins J."/>
            <person name="Shu S."/>
            <person name="Leebens-Mack J."/>
            <person name="Grimwood J."/>
            <person name="Schmutz J."/>
            <person name="Soltis P."/>
            <person name="Soltis D."/>
            <person name="Chen Z.-H."/>
        </authorList>
    </citation>
    <scope>NUCLEOTIDE SEQUENCE</scope>
    <source>
        <strain evidence="3">Whitten #5841</strain>
        <tissue evidence="3">Leaf</tissue>
    </source>
</reference>
<dbReference type="InterPro" id="IPR036312">
    <property type="entry name" value="Bifun_inhib/LTP/seed_sf"/>
</dbReference>
<dbReference type="GO" id="GO:0005504">
    <property type="term" value="F:fatty acid binding"/>
    <property type="evidence" value="ECO:0007669"/>
    <property type="project" value="InterPro"/>
</dbReference>
<dbReference type="InterPro" id="IPR016140">
    <property type="entry name" value="Bifunc_inhib/LTP/seed_store"/>
</dbReference>
<dbReference type="SUPFAM" id="SSF47699">
    <property type="entry name" value="Bifunctional inhibitor/lipid-transfer protein/seed storage 2S albumin"/>
    <property type="match status" value="1"/>
</dbReference>
<dbReference type="Gene3D" id="1.10.110.10">
    <property type="entry name" value="Plant lipid-transfer and hydrophobic proteins"/>
    <property type="match status" value="1"/>
</dbReference>
<feature type="chain" id="PRO_5035727930" description="Bifunctional inhibitor/plant lipid transfer protein/seed storage helical domain-containing protein" evidence="1">
    <location>
        <begin position="48"/>
        <end position="139"/>
    </location>
</feature>
<keyword evidence="4" id="KW-1185">Reference proteome</keyword>
<dbReference type="SMART" id="SM00499">
    <property type="entry name" value="AAI"/>
    <property type="match status" value="1"/>
</dbReference>
<dbReference type="InterPro" id="IPR039265">
    <property type="entry name" value="DIR1-like"/>
</dbReference>
<dbReference type="EMBL" id="CM035408">
    <property type="protein sequence ID" value="KAH7441682.1"/>
    <property type="molecule type" value="Genomic_DNA"/>
</dbReference>
<evidence type="ECO:0000259" key="2">
    <source>
        <dbReference type="SMART" id="SM00499"/>
    </source>
</evidence>
<gene>
    <name evidence="3" type="ORF">KP509_03G048700</name>
</gene>
<dbReference type="OrthoDB" id="643149at2759"/>
<dbReference type="Pfam" id="PF14368">
    <property type="entry name" value="LTP_2"/>
    <property type="match status" value="1"/>
</dbReference>
<dbReference type="PANTHER" id="PTHR33122">
    <property type="entry name" value="LIPID BINDING PROTEIN-RELATED"/>
    <property type="match status" value="1"/>
</dbReference>
<keyword evidence="1" id="KW-0732">Signal</keyword>
<name>A0A8T2V2R1_CERRI</name>